<dbReference type="AlphaFoldDB" id="A0A1I6ANC4"/>
<evidence type="ECO:0008006" key="3">
    <source>
        <dbReference type="Google" id="ProtNLM"/>
    </source>
</evidence>
<evidence type="ECO:0000313" key="2">
    <source>
        <dbReference type="Proteomes" id="UP000242815"/>
    </source>
</evidence>
<sequence>MMPITEDGYVMERPTLNSRRIRRLSLTDIFTIYQTADDWVLVTHPHEPAGWVMLKHLAP</sequence>
<protein>
    <recommendedName>
        <fullName evidence="3">SH3 domain-containing protein</fullName>
    </recommendedName>
</protein>
<accession>A0A1I6ANC4</accession>
<proteinExistence type="predicted"/>
<gene>
    <name evidence="1" type="ORF">SAMN05216578_102254</name>
</gene>
<organism evidence="1 2">
    <name type="scientific">Halopseudomonas formosensis</name>
    <dbReference type="NCBI Taxonomy" id="1002526"/>
    <lineage>
        <taxon>Bacteria</taxon>
        <taxon>Pseudomonadati</taxon>
        <taxon>Pseudomonadota</taxon>
        <taxon>Gammaproteobacteria</taxon>
        <taxon>Pseudomonadales</taxon>
        <taxon>Pseudomonadaceae</taxon>
        <taxon>Halopseudomonas</taxon>
    </lineage>
</organism>
<dbReference type="Gene3D" id="2.30.30.40">
    <property type="entry name" value="SH3 Domains"/>
    <property type="match status" value="1"/>
</dbReference>
<dbReference type="EMBL" id="FOYD01000002">
    <property type="protein sequence ID" value="SFQ70152.1"/>
    <property type="molecule type" value="Genomic_DNA"/>
</dbReference>
<dbReference type="Proteomes" id="UP000242815">
    <property type="component" value="Unassembled WGS sequence"/>
</dbReference>
<name>A0A1I6ANC4_9GAMM</name>
<reference evidence="1 2" key="1">
    <citation type="submission" date="2016-10" db="EMBL/GenBank/DDBJ databases">
        <authorList>
            <person name="de Groot N.N."/>
        </authorList>
    </citation>
    <scope>NUCLEOTIDE SEQUENCE [LARGE SCALE GENOMIC DNA]</scope>
    <source>
        <strain evidence="1 2">JCM 18415</strain>
    </source>
</reference>
<evidence type="ECO:0000313" key="1">
    <source>
        <dbReference type="EMBL" id="SFQ70152.1"/>
    </source>
</evidence>